<dbReference type="InterPro" id="IPR018609">
    <property type="entry name" value="Bud13"/>
</dbReference>
<evidence type="ECO:0000313" key="4">
    <source>
        <dbReference type="EMBL" id="CAB3362587.1"/>
    </source>
</evidence>
<feature type="compositionally biased region" description="Basic and acidic residues" evidence="3">
    <location>
        <begin position="218"/>
        <end position="297"/>
    </location>
</feature>
<feature type="compositionally biased region" description="Basic and acidic residues" evidence="3">
    <location>
        <begin position="400"/>
        <end position="422"/>
    </location>
</feature>
<evidence type="ECO:0000256" key="3">
    <source>
        <dbReference type="SAM" id="MobiDB-lite"/>
    </source>
</evidence>
<dbReference type="OrthoDB" id="6022at2759"/>
<evidence type="ECO:0000313" key="5">
    <source>
        <dbReference type="Proteomes" id="UP000494165"/>
    </source>
</evidence>
<dbReference type="Proteomes" id="UP000494165">
    <property type="component" value="Unassembled WGS sequence"/>
</dbReference>
<dbReference type="GO" id="GO:0003723">
    <property type="term" value="F:RNA binding"/>
    <property type="evidence" value="ECO:0007669"/>
    <property type="project" value="TreeGrafter"/>
</dbReference>
<feature type="region of interest" description="Disordered" evidence="3">
    <location>
        <begin position="443"/>
        <end position="487"/>
    </location>
</feature>
<comment type="caution">
    <text evidence="4">The sequence shown here is derived from an EMBL/GenBank/DDBJ whole genome shotgun (WGS) entry which is preliminary data.</text>
</comment>
<feature type="compositionally biased region" description="Basic and acidic residues" evidence="3">
    <location>
        <begin position="102"/>
        <end position="119"/>
    </location>
</feature>
<feature type="compositionally biased region" description="Basic and acidic residues" evidence="3">
    <location>
        <begin position="154"/>
        <end position="171"/>
    </location>
</feature>
<comment type="similarity">
    <text evidence="1">Belongs to the CWC26 family.</text>
</comment>
<proteinExistence type="inferred from homology"/>
<dbReference type="InterPro" id="IPR051112">
    <property type="entry name" value="CWC26_splicing_factor"/>
</dbReference>
<accession>A0A8S1C5Y2</accession>
<evidence type="ECO:0000256" key="1">
    <source>
        <dbReference type="ARBA" id="ARBA00011069"/>
    </source>
</evidence>
<dbReference type="GO" id="GO:0070274">
    <property type="term" value="C:RES complex"/>
    <property type="evidence" value="ECO:0007669"/>
    <property type="project" value="TreeGrafter"/>
</dbReference>
<keyword evidence="5" id="KW-1185">Reference proteome</keyword>
<dbReference type="AlphaFoldDB" id="A0A8S1C5Y2"/>
<feature type="compositionally biased region" description="Basic residues" evidence="3">
    <location>
        <begin position="142"/>
        <end position="153"/>
    </location>
</feature>
<feature type="compositionally biased region" description="Basic and acidic residues" evidence="3">
    <location>
        <begin position="476"/>
        <end position="487"/>
    </location>
</feature>
<feature type="compositionally biased region" description="Basic and acidic residues" evidence="3">
    <location>
        <begin position="526"/>
        <end position="538"/>
    </location>
</feature>
<reference evidence="4 5" key="1">
    <citation type="submission" date="2020-04" db="EMBL/GenBank/DDBJ databases">
        <authorList>
            <person name="Alioto T."/>
            <person name="Alioto T."/>
            <person name="Gomez Garrido J."/>
        </authorList>
    </citation>
    <scope>NUCLEOTIDE SEQUENCE [LARGE SCALE GENOMIC DNA]</scope>
</reference>
<feature type="region of interest" description="Disordered" evidence="3">
    <location>
        <begin position="100"/>
        <end position="422"/>
    </location>
</feature>
<gene>
    <name evidence="4" type="ORF">CLODIP_2_CD14425</name>
</gene>
<dbReference type="PANTHER" id="PTHR31809">
    <property type="entry name" value="BUD13 HOMOLOG"/>
    <property type="match status" value="1"/>
</dbReference>
<protein>
    <recommendedName>
        <fullName evidence="2">BUD13 homolog</fullName>
    </recommendedName>
</protein>
<dbReference type="Pfam" id="PF09736">
    <property type="entry name" value="Bud13"/>
    <property type="match status" value="1"/>
</dbReference>
<evidence type="ECO:0000256" key="2">
    <source>
        <dbReference type="ARBA" id="ARBA00014454"/>
    </source>
</evidence>
<feature type="compositionally biased region" description="Basic and acidic residues" evidence="3">
    <location>
        <begin position="317"/>
        <end position="330"/>
    </location>
</feature>
<dbReference type="GO" id="GO:0005684">
    <property type="term" value="C:U2-type spliceosomal complex"/>
    <property type="evidence" value="ECO:0007669"/>
    <property type="project" value="TreeGrafter"/>
</dbReference>
<sequence length="613" mass="70622">MATTAINQKEYLKRYLSGGGKDGKKKKRKKTKIVTGRGLNIVDDNLEHIITVDDDEDETDLYELAENAPQVAGVFDDRPIHIQQAQDKIFGAKWKSLAADEEAPKVLDKKTDRSAHTDSDCSPPRASKHRDSDGDVSPPRNKEKKRHNSPPRRGSRDRSSPSKNQRYDSRRKDRNIRRRGRSSSSDDSRLRKRSVSSHSDESPLRSKNKHRRRSLSPSRKDKIRRDLSPLRSNNEKRRDRSHDRDKRSSHRRDQGRRSRTPNKKERSNSYKRKTNSDSDFSPHRQTDRSRKNARRDGSTSPSRRRKDSDSDPSPPRSKGDRRSKDFERSQSRKGCNAGKNSNSDFSPPRRQQSSSSKSGRNVPITIRGDSDSDLSPPRLKIEPPSPSSSYPRQRALPVKIKQEPADLEAPKTLEGKRSGLQDARTLKAEMELLRKQEKEQFQNMADHISGRGATAVVRDRKTGRKRNLEEEDKETEQEKEAEKKRKEEFDRIGRGVVQEERRAQALEETLHEMSKPVARYAGDEDLERHLKAQEREGDPMLDYLRAKRLKENPELSKPAYKGPDGPPNRFNILPGHRWDGVDRSNGYEKKLFISRNAKEAQREESYKWSVADM</sequence>
<organism evidence="4 5">
    <name type="scientific">Cloeon dipterum</name>
    <dbReference type="NCBI Taxonomy" id="197152"/>
    <lineage>
        <taxon>Eukaryota</taxon>
        <taxon>Metazoa</taxon>
        <taxon>Ecdysozoa</taxon>
        <taxon>Arthropoda</taxon>
        <taxon>Hexapoda</taxon>
        <taxon>Insecta</taxon>
        <taxon>Pterygota</taxon>
        <taxon>Palaeoptera</taxon>
        <taxon>Ephemeroptera</taxon>
        <taxon>Pisciforma</taxon>
        <taxon>Baetidae</taxon>
        <taxon>Cloeon</taxon>
    </lineage>
</organism>
<dbReference type="PANTHER" id="PTHR31809:SF0">
    <property type="entry name" value="BUD13 HOMOLOG"/>
    <property type="match status" value="1"/>
</dbReference>
<dbReference type="EMBL" id="CADEPI010000009">
    <property type="protein sequence ID" value="CAB3362587.1"/>
    <property type="molecule type" value="Genomic_DNA"/>
</dbReference>
<feature type="compositionally biased region" description="Low complexity" evidence="3">
    <location>
        <begin position="346"/>
        <end position="356"/>
    </location>
</feature>
<name>A0A8S1C5Y2_9INSE</name>
<dbReference type="GO" id="GO:0000398">
    <property type="term" value="P:mRNA splicing, via spliceosome"/>
    <property type="evidence" value="ECO:0007669"/>
    <property type="project" value="TreeGrafter"/>
</dbReference>
<feature type="region of interest" description="Disordered" evidence="3">
    <location>
        <begin position="508"/>
        <end position="578"/>
    </location>
</feature>
<feature type="compositionally biased region" description="Basic residues" evidence="3">
    <location>
        <begin position="172"/>
        <end position="181"/>
    </location>
</feature>